<keyword evidence="4 9" id="KW-0456">Lyase</keyword>
<dbReference type="Pfam" id="PF02602">
    <property type="entry name" value="HEM4"/>
    <property type="match status" value="1"/>
</dbReference>
<sequence length="263" mass="26789">MSDDDATSDGDGLRGRTVLLTRAGEGGRIWQTQVRARGGDALLDALQDYRPTSRPEALIAAAADLAGYDWLVLTSVRAVEALVAAAGAGGLRPGGVAVAAVGNATAEAARRVGLAVVLVPERQSAEGLLAAWPLTTAGARVLLPLSALAPSTLPDALAAFGAVPERVEAYTVQPRPPRLEVERALSEGRVHGVVLTSGSTARRFAEVAAAHPPVPVVVAIGQPTAEAATAAGLTVDAVPDHPDPGSVLLTLADALDARLENRP</sequence>
<dbReference type="UniPathway" id="UPA00251">
    <property type="reaction ID" value="UER00320"/>
</dbReference>
<dbReference type="InterPro" id="IPR003754">
    <property type="entry name" value="4pyrrol_synth_uPrphyn_synth"/>
</dbReference>
<evidence type="ECO:0000259" key="10">
    <source>
        <dbReference type="Pfam" id="PF02602"/>
    </source>
</evidence>
<dbReference type="AlphaFoldDB" id="A0A2U1ZRT6"/>
<accession>A0A2U1ZRT6</accession>
<dbReference type="CDD" id="cd06578">
    <property type="entry name" value="HemD"/>
    <property type="match status" value="1"/>
</dbReference>
<gene>
    <name evidence="11" type="ORF">C8046_02125</name>
</gene>
<dbReference type="EMBL" id="PYHR01000002">
    <property type="protein sequence ID" value="PWD49686.1"/>
    <property type="molecule type" value="Genomic_DNA"/>
</dbReference>
<keyword evidence="5 9" id="KW-0627">Porphyrin biosynthesis</keyword>
<feature type="domain" description="Tetrapyrrole biosynthesis uroporphyrinogen III synthase" evidence="10">
    <location>
        <begin position="31"/>
        <end position="246"/>
    </location>
</feature>
<dbReference type="Proteomes" id="UP000245166">
    <property type="component" value="Unassembled WGS sequence"/>
</dbReference>
<dbReference type="PANTHER" id="PTHR38042:SF1">
    <property type="entry name" value="UROPORPHYRINOGEN-III SYNTHASE, CHLOROPLASTIC"/>
    <property type="match status" value="1"/>
</dbReference>
<evidence type="ECO:0000256" key="3">
    <source>
        <dbReference type="ARBA" id="ARBA00013109"/>
    </source>
</evidence>
<dbReference type="EC" id="4.2.1.75" evidence="3 9"/>
<dbReference type="Gene3D" id="3.40.50.10090">
    <property type="match status" value="2"/>
</dbReference>
<name>A0A2U1ZRT6_9MICO</name>
<evidence type="ECO:0000256" key="5">
    <source>
        <dbReference type="ARBA" id="ARBA00023244"/>
    </source>
</evidence>
<evidence type="ECO:0000256" key="2">
    <source>
        <dbReference type="ARBA" id="ARBA00008133"/>
    </source>
</evidence>
<evidence type="ECO:0000313" key="11">
    <source>
        <dbReference type="EMBL" id="PWD49686.1"/>
    </source>
</evidence>
<evidence type="ECO:0000256" key="9">
    <source>
        <dbReference type="RuleBase" id="RU366031"/>
    </source>
</evidence>
<dbReference type="RefSeq" id="WP_109228069.1">
    <property type="nucleotide sequence ID" value="NZ_PYHR01000002.1"/>
</dbReference>
<dbReference type="GO" id="GO:0004852">
    <property type="term" value="F:uroporphyrinogen-III synthase activity"/>
    <property type="evidence" value="ECO:0007669"/>
    <property type="project" value="UniProtKB-UniRule"/>
</dbReference>
<dbReference type="OrthoDB" id="9815856at2"/>
<protein>
    <recommendedName>
        <fullName evidence="7 9">Uroporphyrinogen-III synthase</fullName>
        <ecNumber evidence="3 9">4.2.1.75</ecNumber>
    </recommendedName>
</protein>
<dbReference type="PANTHER" id="PTHR38042">
    <property type="entry name" value="UROPORPHYRINOGEN-III SYNTHASE, CHLOROPLASTIC"/>
    <property type="match status" value="1"/>
</dbReference>
<comment type="caution">
    <text evidence="11">The sequence shown here is derived from an EMBL/GenBank/DDBJ whole genome shotgun (WGS) entry which is preliminary data.</text>
</comment>
<dbReference type="InterPro" id="IPR036108">
    <property type="entry name" value="4pyrrol_syn_uPrphyn_synt_sf"/>
</dbReference>
<reference evidence="11 12" key="1">
    <citation type="submission" date="2018-03" db="EMBL/GenBank/DDBJ databases">
        <title>Genome assembly of novel Miniimonas species PCH200.</title>
        <authorList>
            <person name="Thakur V."/>
            <person name="Kumar V."/>
            <person name="Singh D."/>
        </authorList>
    </citation>
    <scope>NUCLEOTIDE SEQUENCE [LARGE SCALE GENOMIC DNA]</scope>
    <source>
        <strain evidence="11 12">PCH200</strain>
    </source>
</reference>
<evidence type="ECO:0000256" key="4">
    <source>
        <dbReference type="ARBA" id="ARBA00023239"/>
    </source>
</evidence>
<evidence type="ECO:0000256" key="1">
    <source>
        <dbReference type="ARBA" id="ARBA00004772"/>
    </source>
</evidence>
<dbReference type="GO" id="GO:0006780">
    <property type="term" value="P:uroporphyrinogen III biosynthetic process"/>
    <property type="evidence" value="ECO:0007669"/>
    <property type="project" value="UniProtKB-UniRule"/>
</dbReference>
<keyword evidence="12" id="KW-1185">Reference proteome</keyword>
<evidence type="ECO:0000256" key="6">
    <source>
        <dbReference type="ARBA" id="ARBA00037589"/>
    </source>
</evidence>
<comment type="pathway">
    <text evidence="1 9">Porphyrin-containing compound metabolism; protoporphyrin-IX biosynthesis; coproporphyrinogen-III from 5-aminolevulinate: step 3/4.</text>
</comment>
<dbReference type="SUPFAM" id="SSF69618">
    <property type="entry name" value="HemD-like"/>
    <property type="match status" value="1"/>
</dbReference>
<comment type="function">
    <text evidence="6 9">Catalyzes cyclization of the linear tetrapyrrole, hydroxymethylbilane, to the macrocyclic uroporphyrinogen III.</text>
</comment>
<evidence type="ECO:0000313" key="12">
    <source>
        <dbReference type="Proteomes" id="UP000245166"/>
    </source>
</evidence>
<organism evidence="11 12">
    <name type="scientific">Serinibacter arcticus</name>
    <dbReference type="NCBI Taxonomy" id="1655435"/>
    <lineage>
        <taxon>Bacteria</taxon>
        <taxon>Bacillati</taxon>
        <taxon>Actinomycetota</taxon>
        <taxon>Actinomycetes</taxon>
        <taxon>Micrococcales</taxon>
        <taxon>Beutenbergiaceae</taxon>
        <taxon>Serinibacter</taxon>
    </lineage>
</organism>
<proteinExistence type="inferred from homology"/>
<dbReference type="InterPro" id="IPR039793">
    <property type="entry name" value="UROS/Hem4"/>
</dbReference>
<evidence type="ECO:0000256" key="8">
    <source>
        <dbReference type="ARBA" id="ARBA00048617"/>
    </source>
</evidence>
<comment type="catalytic activity">
    <reaction evidence="8 9">
        <text>hydroxymethylbilane = uroporphyrinogen III + H2O</text>
        <dbReference type="Rhea" id="RHEA:18965"/>
        <dbReference type="ChEBI" id="CHEBI:15377"/>
        <dbReference type="ChEBI" id="CHEBI:57308"/>
        <dbReference type="ChEBI" id="CHEBI:57845"/>
        <dbReference type="EC" id="4.2.1.75"/>
    </reaction>
</comment>
<dbReference type="GO" id="GO:0006782">
    <property type="term" value="P:protoporphyrinogen IX biosynthetic process"/>
    <property type="evidence" value="ECO:0007669"/>
    <property type="project" value="UniProtKB-UniRule"/>
</dbReference>
<evidence type="ECO:0000256" key="7">
    <source>
        <dbReference type="ARBA" id="ARBA00040167"/>
    </source>
</evidence>
<comment type="similarity">
    <text evidence="2 9">Belongs to the uroporphyrinogen-III synthase family.</text>
</comment>